<sequence>MRDHGIMTALTDDDVVMDAWIARLQSAAQAGTTLDLAADLDPDSPDRDPTFADNWGAERHLPAAALRAVLIDRTLRVDPRGLRINGARITTALDLENVHFDYPLYLTQCRIEGLADLSGTTFKELRLTGSHVKTLALDGTSIGSGVFADAGFCALGEVRAPGARIGGQLTLRGATLANPGGVALNLDSAVIDGDFIADQGFSATGRVSAHGVKITGPLILRGATFVNPDGEALNLDNAAIDGSVFANDGFSATGRVSAHGARIGGQLTLRGGTFVNPGGEALVLDNAAIDGSVFANDGFSATGRVSAHSARIGGQLALRDSTFTNSSDVALSLDNIVVGSGVIANGMSVSGQARAHSATLSGQLELRGATLINPDGVALSLEHATVGGHVFADQGFSAEGRVRAHSATFSGQLVLRGATLINPDGVALSLDSATITTLILTPNQVLGTVSLVRTTITDLKIETDSLSDAPLIATGWVINDLHGTLRSDRDAAAHWLRTYPSGRSFTAQPWHALAAVYDRNGQPADARRLRYLAANEITKHAPPSSKPLRWIYRVIAGHGYYPLIASAWLLFALVLGIALVSFNRADFVPTNPAAARAAASAYDAINPGSELPHAITANEDCANYPDYPCFNPVNFALTNVIPAANSNLRPDWTTSSQASVLVTWGLPVLRISSWIFTAILLAGVTGLLRKT</sequence>
<gene>
    <name evidence="2" type="ORF">CHR55_29700</name>
</gene>
<dbReference type="EMBL" id="NOVD01000048">
    <property type="protein sequence ID" value="PCK23623.1"/>
    <property type="molecule type" value="Genomic_DNA"/>
</dbReference>
<evidence type="ECO:0000313" key="3">
    <source>
        <dbReference type="Proteomes" id="UP000230886"/>
    </source>
</evidence>
<keyword evidence="1" id="KW-0472">Membrane</keyword>
<dbReference type="Proteomes" id="UP000230886">
    <property type="component" value="Unassembled WGS sequence"/>
</dbReference>
<accession>A0A2A5J277</accession>
<feature type="transmembrane region" description="Helical" evidence="1">
    <location>
        <begin position="559"/>
        <end position="582"/>
    </location>
</feature>
<protein>
    <recommendedName>
        <fullName evidence="4">Oxidoreductase</fullName>
    </recommendedName>
</protein>
<comment type="caution">
    <text evidence="2">The sequence shown here is derived from an EMBL/GenBank/DDBJ whole genome shotgun (WGS) entry which is preliminary data.</text>
</comment>
<proteinExistence type="predicted"/>
<evidence type="ECO:0000313" key="2">
    <source>
        <dbReference type="EMBL" id="PCK23623.1"/>
    </source>
</evidence>
<feature type="transmembrane region" description="Helical" evidence="1">
    <location>
        <begin position="671"/>
        <end position="688"/>
    </location>
</feature>
<evidence type="ECO:0000256" key="1">
    <source>
        <dbReference type="SAM" id="Phobius"/>
    </source>
</evidence>
<name>A0A2A5J277_RHOSG</name>
<keyword evidence="1" id="KW-0812">Transmembrane</keyword>
<organism evidence="2 3">
    <name type="scientific">Rhodococcus qingshengii</name>
    <dbReference type="NCBI Taxonomy" id="334542"/>
    <lineage>
        <taxon>Bacteria</taxon>
        <taxon>Bacillati</taxon>
        <taxon>Actinomycetota</taxon>
        <taxon>Actinomycetes</taxon>
        <taxon>Mycobacteriales</taxon>
        <taxon>Nocardiaceae</taxon>
        <taxon>Rhodococcus</taxon>
        <taxon>Rhodococcus erythropolis group</taxon>
    </lineage>
</organism>
<dbReference type="AlphaFoldDB" id="A0A2A5J277"/>
<evidence type="ECO:0008006" key="4">
    <source>
        <dbReference type="Google" id="ProtNLM"/>
    </source>
</evidence>
<keyword evidence="1" id="KW-1133">Transmembrane helix</keyword>
<reference evidence="2 3" key="1">
    <citation type="submission" date="2017-07" db="EMBL/GenBank/DDBJ databases">
        <title>Draft sequence of Rhodococcus enclensis 23b-28.</title>
        <authorList>
            <person name="Besaury L."/>
            <person name="Sancelme M."/>
            <person name="Amato P."/>
            <person name="Lallement A."/>
            <person name="Delort A.-M."/>
        </authorList>
    </citation>
    <scope>NUCLEOTIDE SEQUENCE [LARGE SCALE GENOMIC DNA]</scope>
    <source>
        <strain evidence="2 3">23b-28</strain>
    </source>
</reference>